<protein>
    <recommendedName>
        <fullName evidence="4">mannan endo-1,4-beta-mannosidase</fullName>
        <ecNumber evidence="4">3.2.1.78</ecNumber>
    </recommendedName>
</protein>
<gene>
    <name evidence="9" type="primary">MAN7_1</name>
    <name evidence="9" type="ORF">CASFOL_001836</name>
</gene>
<dbReference type="GO" id="GO:0016985">
    <property type="term" value="F:mannan endo-1,4-beta-mannosidase activity"/>
    <property type="evidence" value="ECO:0007669"/>
    <property type="project" value="UniProtKB-EC"/>
</dbReference>
<keyword evidence="6 9" id="KW-0378">Hydrolase</keyword>
<dbReference type="AlphaFoldDB" id="A0ABD3ECJ2"/>
<dbReference type="SUPFAM" id="SSF51445">
    <property type="entry name" value="(Trans)glycosidases"/>
    <property type="match status" value="1"/>
</dbReference>
<accession>A0ABD3ECJ2</accession>
<organism evidence="9 10">
    <name type="scientific">Castilleja foliolosa</name>
    <dbReference type="NCBI Taxonomy" id="1961234"/>
    <lineage>
        <taxon>Eukaryota</taxon>
        <taxon>Viridiplantae</taxon>
        <taxon>Streptophyta</taxon>
        <taxon>Embryophyta</taxon>
        <taxon>Tracheophyta</taxon>
        <taxon>Spermatophyta</taxon>
        <taxon>Magnoliopsida</taxon>
        <taxon>eudicotyledons</taxon>
        <taxon>Gunneridae</taxon>
        <taxon>Pentapetalae</taxon>
        <taxon>asterids</taxon>
        <taxon>lamiids</taxon>
        <taxon>Lamiales</taxon>
        <taxon>Orobanchaceae</taxon>
        <taxon>Pedicularideae</taxon>
        <taxon>Castillejinae</taxon>
        <taxon>Castilleja</taxon>
    </lineage>
</organism>
<dbReference type="InterPro" id="IPR017853">
    <property type="entry name" value="GH"/>
</dbReference>
<dbReference type="Gene3D" id="3.20.20.80">
    <property type="entry name" value="Glycosidases"/>
    <property type="match status" value="1"/>
</dbReference>
<dbReference type="InterPro" id="IPR045053">
    <property type="entry name" value="MAN-like"/>
</dbReference>
<evidence type="ECO:0000313" key="10">
    <source>
        <dbReference type="Proteomes" id="UP001632038"/>
    </source>
</evidence>
<evidence type="ECO:0000256" key="1">
    <source>
        <dbReference type="ARBA" id="ARBA00001678"/>
    </source>
</evidence>
<dbReference type="GO" id="GO:0005576">
    <property type="term" value="C:extracellular region"/>
    <property type="evidence" value="ECO:0007669"/>
    <property type="project" value="UniProtKB-SubCell"/>
</dbReference>
<feature type="domain" description="Glycoside hydrolase family 5" evidence="8">
    <location>
        <begin position="2"/>
        <end position="336"/>
    </location>
</feature>
<keyword evidence="5" id="KW-0964">Secreted</keyword>
<evidence type="ECO:0000256" key="3">
    <source>
        <dbReference type="ARBA" id="ARBA00005641"/>
    </source>
</evidence>
<comment type="catalytic activity">
    <reaction evidence="1">
        <text>Random hydrolysis of (1-&gt;4)-beta-D-mannosidic linkages in mannans, galactomannans and glucomannans.</text>
        <dbReference type="EC" id="3.2.1.78"/>
    </reaction>
</comment>
<evidence type="ECO:0000256" key="4">
    <source>
        <dbReference type="ARBA" id="ARBA00012706"/>
    </source>
</evidence>
<comment type="similarity">
    <text evidence="3">Belongs to the glycosyl hydrolase 5 (cellulase A) family.</text>
</comment>
<dbReference type="Pfam" id="PF26410">
    <property type="entry name" value="GH5_mannosidase"/>
    <property type="match status" value="1"/>
</dbReference>
<sequence>MFIRTKGRHFFLNGKPYFANGFNAYWLMYRASDPSGYGRLNVSAMFRQAASARLTIVRTWAFNDGYINNDRPLQYSPGFYNEQVFKGLDYVVAEARKFRIKLILSLVNNYDDYGGKKQYVNWAVSQGQHLTSDGAFFTNPSVKQFYKNHIKAVLNRYNTITRKLYKNDPTIMAWELMNEPRCSDPSGNTIQNWIIEMAAYVKSIDRNHLLEVGSEGFYGPSSHRRTKYNPSGSNEGTDFIKNNRIKHIDFATLHSYPDAWLPSYTEQNKLSFLRKWLNAHIYDAQHVLNKPILMTEFGKSLKVNNINQRDELFKTVYSKIYKSAKLGGPAAGGLFWHVLAKDMDSYRDGYEIILEEKSSTANIIAWQAYKMYKLKILFSRMRRRASARRDQLLASHP</sequence>
<proteinExistence type="inferred from homology"/>
<dbReference type="EMBL" id="JAVIJP010000005">
    <property type="protein sequence ID" value="KAL3652155.1"/>
    <property type="molecule type" value="Genomic_DNA"/>
</dbReference>
<evidence type="ECO:0000313" key="9">
    <source>
        <dbReference type="EMBL" id="KAL3652155.1"/>
    </source>
</evidence>
<evidence type="ECO:0000256" key="5">
    <source>
        <dbReference type="ARBA" id="ARBA00022525"/>
    </source>
</evidence>
<dbReference type="InterPro" id="IPR001547">
    <property type="entry name" value="Glyco_hydro_5"/>
</dbReference>
<dbReference type="PANTHER" id="PTHR31451:SF64">
    <property type="entry name" value="MANNAN ENDO-1,4-BETA-MANNOSIDASE 7"/>
    <property type="match status" value="1"/>
</dbReference>
<reference evidence="10" key="1">
    <citation type="journal article" date="2024" name="IScience">
        <title>Strigolactones Initiate the Formation of Haustorium-like Structures in Castilleja.</title>
        <authorList>
            <person name="Buerger M."/>
            <person name="Peterson D."/>
            <person name="Chory J."/>
        </authorList>
    </citation>
    <scope>NUCLEOTIDE SEQUENCE [LARGE SCALE GENOMIC DNA]</scope>
</reference>
<evidence type="ECO:0000259" key="8">
    <source>
        <dbReference type="Pfam" id="PF26410"/>
    </source>
</evidence>
<evidence type="ECO:0000256" key="7">
    <source>
        <dbReference type="ARBA" id="ARBA00023295"/>
    </source>
</evidence>
<keyword evidence="10" id="KW-1185">Reference proteome</keyword>
<comment type="subcellular location">
    <subcellularLocation>
        <location evidence="2">Secreted</location>
    </subcellularLocation>
</comment>
<name>A0ABD3ECJ2_9LAMI</name>
<comment type="caution">
    <text evidence="9">The sequence shown here is derived from an EMBL/GenBank/DDBJ whole genome shotgun (WGS) entry which is preliminary data.</text>
</comment>
<dbReference type="FunFam" id="3.20.20.80:FF:000012">
    <property type="entry name" value="Mannan endo-1,4-beta-mannosidase 6"/>
    <property type="match status" value="1"/>
</dbReference>
<evidence type="ECO:0000256" key="6">
    <source>
        <dbReference type="ARBA" id="ARBA00022801"/>
    </source>
</evidence>
<evidence type="ECO:0000256" key="2">
    <source>
        <dbReference type="ARBA" id="ARBA00004613"/>
    </source>
</evidence>
<dbReference type="PANTHER" id="PTHR31451">
    <property type="match status" value="1"/>
</dbReference>
<dbReference type="Proteomes" id="UP001632038">
    <property type="component" value="Unassembled WGS sequence"/>
</dbReference>
<dbReference type="EC" id="3.2.1.78" evidence="4"/>
<keyword evidence="7 9" id="KW-0326">Glycosidase</keyword>